<evidence type="ECO:0000256" key="13">
    <source>
        <dbReference type="ARBA" id="ARBA00022989"/>
    </source>
</evidence>
<evidence type="ECO:0000256" key="1">
    <source>
        <dbReference type="ARBA" id="ARBA00001698"/>
    </source>
</evidence>
<dbReference type="PANTHER" id="PTHR46382">
    <property type="entry name" value="PHOSPHATIDATE CYTIDYLYLTRANSFERASE"/>
    <property type="match status" value="1"/>
</dbReference>
<keyword evidence="17" id="KW-1208">Phospholipid metabolism</keyword>
<dbReference type="GO" id="GO:0016024">
    <property type="term" value="P:CDP-diacylglycerol biosynthetic process"/>
    <property type="evidence" value="ECO:0007669"/>
    <property type="project" value="TreeGrafter"/>
</dbReference>
<evidence type="ECO:0000256" key="8">
    <source>
        <dbReference type="ARBA" id="ARBA00022475"/>
    </source>
</evidence>
<evidence type="ECO:0000256" key="12">
    <source>
        <dbReference type="ARBA" id="ARBA00022695"/>
    </source>
</evidence>
<dbReference type="PANTHER" id="PTHR46382:SF1">
    <property type="entry name" value="PHOSPHATIDATE CYTIDYLYLTRANSFERASE"/>
    <property type="match status" value="1"/>
</dbReference>
<comment type="pathway">
    <text evidence="4">Lipid metabolism.</text>
</comment>
<sequence>MPRTLTPVNFGADLKHRTLSALVLVPLVLAAAFLGGIAFAILWVLAGLAILHEWTGLARLDHRRAYLGIGGLAIAGGGALIVAGEAAYAFSLVAIGAAACTFAVPRQSGWAMGGVLVAASAALPVVALRGTSQLGLVAVLFLCAVVWATDILAYFSGRALGGAKLWPRVSPNKTWSGAIGGTLGGALAGVIVAALAGLPALWVIAGLALLLSIVSQLGDLAESAAKRLFGVKDASRLIPGHGGLLDRLDGFAAASLVAAGIAFVRAAADPAAGLLLW</sequence>
<evidence type="ECO:0000256" key="22">
    <source>
        <dbReference type="ARBA" id="ARBA00032743"/>
    </source>
</evidence>
<evidence type="ECO:0000256" key="16">
    <source>
        <dbReference type="ARBA" id="ARBA00023209"/>
    </source>
</evidence>
<protein>
    <recommendedName>
        <fullName evidence="7">Phosphatidate cytidylyltransferase</fullName>
        <ecNumber evidence="6">2.7.7.41</ecNumber>
    </recommendedName>
    <alternativeName>
        <fullName evidence="20">CDP-DAG synthase</fullName>
    </alternativeName>
    <alternativeName>
        <fullName evidence="22">CDP-DG synthase</fullName>
    </alternativeName>
    <alternativeName>
        <fullName evidence="18">CDP-diacylglycerol synthase</fullName>
    </alternativeName>
    <alternativeName>
        <fullName evidence="21">CDP-diglyceride pyrophosphorylase</fullName>
    </alternativeName>
    <alternativeName>
        <fullName evidence="23">CDP-diglyceride synthase</fullName>
    </alternativeName>
    <alternativeName>
        <fullName evidence="19">CTP:phosphatidate cytidylyltransferase</fullName>
    </alternativeName>
</protein>
<evidence type="ECO:0000256" key="23">
    <source>
        <dbReference type="ARBA" id="ARBA00033406"/>
    </source>
</evidence>
<keyword evidence="26" id="KW-1185">Reference proteome</keyword>
<keyword evidence="8" id="KW-1003">Cell membrane</keyword>
<dbReference type="EMBL" id="CP063362">
    <property type="protein sequence ID" value="QRG05125.1"/>
    <property type="molecule type" value="Genomic_DNA"/>
</dbReference>
<reference evidence="25 26" key="1">
    <citation type="submission" date="2020-10" db="EMBL/GenBank/DDBJ databases">
        <title>Degradation of 1,4-Dioxane by Xanthobacter sp. YN2, via a Novel Group-2 Soluble Di-Iron Monooxygenase.</title>
        <authorList>
            <person name="Ma F."/>
            <person name="Wang Y."/>
            <person name="Yang J."/>
            <person name="Guo H."/>
            <person name="Su D."/>
            <person name="Yu L."/>
        </authorList>
    </citation>
    <scope>NUCLEOTIDE SEQUENCE [LARGE SCALE GENOMIC DNA]</scope>
    <source>
        <strain evidence="25 26">YN2</strain>
    </source>
</reference>
<dbReference type="EC" id="2.7.7.41" evidence="6"/>
<dbReference type="Proteomes" id="UP000596427">
    <property type="component" value="Chromosome"/>
</dbReference>
<keyword evidence="10" id="KW-0808">Transferase</keyword>
<evidence type="ECO:0000256" key="14">
    <source>
        <dbReference type="ARBA" id="ARBA00023098"/>
    </source>
</evidence>
<evidence type="ECO:0000256" key="21">
    <source>
        <dbReference type="ARBA" id="ARBA00032396"/>
    </source>
</evidence>
<dbReference type="AlphaFoldDB" id="A0A974SGX5"/>
<organism evidence="25 26">
    <name type="scientific">Xanthobacter dioxanivorans</name>
    <dbReference type="NCBI Taxonomy" id="2528964"/>
    <lineage>
        <taxon>Bacteria</taxon>
        <taxon>Pseudomonadati</taxon>
        <taxon>Pseudomonadota</taxon>
        <taxon>Alphaproteobacteria</taxon>
        <taxon>Hyphomicrobiales</taxon>
        <taxon>Xanthobacteraceae</taxon>
        <taxon>Xanthobacter</taxon>
    </lineage>
</organism>
<evidence type="ECO:0000313" key="26">
    <source>
        <dbReference type="Proteomes" id="UP000596427"/>
    </source>
</evidence>
<evidence type="ECO:0000256" key="2">
    <source>
        <dbReference type="ARBA" id="ARBA00004651"/>
    </source>
</evidence>
<accession>A0A974SGX5</accession>
<proteinExistence type="inferred from homology"/>
<keyword evidence="9" id="KW-0444">Lipid biosynthesis</keyword>
<evidence type="ECO:0000256" key="19">
    <source>
        <dbReference type="ARBA" id="ARBA00031825"/>
    </source>
</evidence>
<evidence type="ECO:0000256" key="5">
    <source>
        <dbReference type="ARBA" id="ARBA00010185"/>
    </source>
</evidence>
<evidence type="ECO:0000256" key="15">
    <source>
        <dbReference type="ARBA" id="ARBA00023136"/>
    </source>
</evidence>
<keyword evidence="16" id="KW-0594">Phospholipid biosynthesis</keyword>
<keyword evidence="13 24" id="KW-1133">Transmembrane helix</keyword>
<feature type="transmembrane region" description="Helical" evidence="24">
    <location>
        <begin position="134"/>
        <end position="155"/>
    </location>
</feature>
<evidence type="ECO:0000256" key="10">
    <source>
        <dbReference type="ARBA" id="ARBA00022679"/>
    </source>
</evidence>
<dbReference type="KEGG" id="xdi:EZH22_18585"/>
<feature type="transmembrane region" description="Helical" evidence="24">
    <location>
        <begin position="63"/>
        <end position="81"/>
    </location>
</feature>
<evidence type="ECO:0000256" key="11">
    <source>
        <dbReference type="ARBA" id="ARBA00022692"/>
    </source>
</evidence>
<feature type="transmembrane region" description="Helical" evidence="24">
    <location>
        <begin position="200"/>
        <end position="218"/>
    </location>
</feature>
<feature type="transmembrane region" description="Helical" evidence="24">
    <location>
        <begin position="111"/>
        <end position="128"/>
    </location>
</feature>
<comment type="subcellular location">
    <subcellularLocation>
        <location evidence="2">Cell membrane</location>
        <topology evidence="2">Multi-pass membrane protein</topology>
    </subcellularLocation>
</comment>
<name>A0A974SGX5_9HYPH</name>
<evidence type="ECO:0000256" key="6">
    <source>
        <dbReference type="ARBA" id="ARBA00012487"/>
    </source>
</evidence>
<dbReference type="GO" id="GO:0004605">
    <property type="term" value="F:phosphatidate cytidylyltransferase activity"/>
    <property type="evidence" value="ECO:0007669"/>
    <property type="project" value="UniProtKB-EC"/>
</dbReference>
<evidence type="ECO:0000256" key="18">
    <source>
        <dbReference type="ARBA" id="ARBA00029893"/>
    </source>
</evidence>
<evidence type="ECO:0000256" key="9">
    <source>
        <dbReference type="ARBA" id="ARBA00022516"/>
    </source>
</evidence>
<feature type="transmembrane region" description="Helical" evidence="24">
    <location>
        <begin position="20"/>
        <end position="51"/>
    </location>
</feature>
<comment type="catalytic activity">
    <reaction evidence="1">
        <text>a 1,2-diacyl-sn-glycero-3-phosphate + CTP + H(+) = a CDP-1,2-diacyl-sn-glycerol + diphosphate</text>
        <dbReference type="Rhea" id="RHEA:16229"/>
        <dbReference type="ChEBI" id="CHEBI:15378"/>
        <dbReference type="ChEBI" id="CHEBI:33019"/>
        <dbReference type="ChEBI" id="CHEBI:37563"/>
        <dbReference type="ChEBI" id="CHEBI:58332"/>
        <dbReference type="ChEBI" id="CHEBI:58608"/>
        <dbReference type="EC" id="2.7.7.41"/>
    </reaction>
</comment>
<keyword evidence="12 25" id="KW-0548">Nucleotidyltransferase</keyword>
<keyword evidence="14" id="KW-0443">Lipid metabolism</keyword>
<evidence type="ECO:0000256" key="17">
    <source>
        <dbReference type="ARBA" id="ARBA00023264"/>
    </source>
</evidence>
<evidence type="ECO:0000256" key="24">
    <source>
        <dbReference type="SAM" id="Phobius"/>
    </source>
</evidence>
<evidence type="ECO:0000256" key="20">
    <source>
        <dbReference type="ARBA" id="ARBA00032253"/>
    </source>
</evidence>
<dbReference type="GO" id="GO:0005886">
    <property type="term" value="C:plasma membrane"/>
    <property type="evidence" value="ECO:0007669"/>
    <property type="project" value="UniProtKB-SubCell"/>
</dbReference>
<gene>
    <name evidence="25" type="ORF">EZH22_18585</name>
</gene>
<comment type="pathway">
    <text evidence="3">Phospholipid metabolism; CDP-diacylglycerol biosynthesis; CDP-diacylglycerol from sn-glycerol 3-phosphate: step 3/3.</text>
</comment>
<dbReference type="Pfam" id="PF01148">
    <property type="entry name" value="CTP_transf_1"/>
    <property type="match status" value="1"/>
</dbReference>
<evidence type="ECO:0000256" key="3">
    <source>
        <dbReference type="ARBA" id="ARBA00005119"/>
    </source>
</evidence>
<comment type="similarity">
    <text evidence="5">Belongs to the CDS family.</text>
</comment>
<evidence type="ECO:0000256" key="7">
    <source>
        <dbReference type="ARBA" id="ARBA00019373"/>
    </source>
</evidence>
<keyword evidence="11 24" id="KW-0812">Transmembrane</keyword>
<evidence type="ECO:0000313" key="25">
    <source>
        <dbReference type="EMBL" id="QRG05125.1"/>
    </source>
</evidence>
<evidence type="ECO:0000256" key="4">
    <source>
        <dbReference type="ARBA" id="ARBA00005189"/>
    </source>
</evidence>
<keyword evidence="15 24" id="KW-0472">Membrane</keyword>